<dbReference type="InterPro" id="IPR036249">
    <property type="entry name" value="Thioredoxin-like_sf"/>
</dbReference>
<dbReference type="InterPro" id="IPR050983">
    <property type="entry name" value="GST_Omega/HSP26"/>
</dbReference>
<dbReference type="AlphaFoldDB" id="A0A1A7PID7"/>
<evidence type="ECO:0000259" key="1">
    <source>
        <dbReference type="PROSITE" id="PS50404"/>
    </source>
</evidence>
<evidence type="ECO:0000313" key="3">
    <source>
        <dbReference type="Proteomes" id="UP000092643"/>
    </source>
</evidence>
<proteinExistence type="predicted"/>
<dbReference type="SUPFAM" id="SSF47616">
    <property type="entry name" value="GST C-terminal domain-like"/>
    <property type="match status" value="1"/>
</dbReference>
<dbReference type="InterPro" id="IPR004045">
    <property type="entry name" value="Glutathione_S-Trfase_N"/>
</dbReference>
<name>A0A1A7PID7_9PAST</name>
<dbReference type="EMBL" id="JTJO01000001">
    <property type="protein sequence ID" value="OBX01521.1"/>
    <property type="molecule type" value="Genomic_DNA"/>
</dbReference>
<protein>
    <submittedName>
        <fullName evidence="2">Glutathione S-transferase</fullName>
    </submittedName>
</protein>
<keyword evidence="2" id="KW-0808">Transferase</keyword>
<dbReference type="RefSeq" id="WP_065231780.1">
    <property type="nucleotide sequence ID" value="NZ_JTJN01000007.1"/>
</dbReference>
<dbReference type="Proteomes" id="UP000092643">
    <property type="component" value="Unassembled WGS sequence"/>
</dbReference>
<dbReference type="InterPro" id="IPR036282">
    <property type="entry name" value="Glutathione-S-Trfase_C_sf"/>
</dbReference>
<reference evidence="2 3" key="1">
    <citation type="submission" date="2014-11" db="EMBL/GenBank/DDBJ databases">
        <title>Pan-genome of Gallibacterium spp.</title>
        <authorList>
            <person name="Kudirkiene E."/>
            <person name="Bojesen A.M."/>
        </authorList>
    </citation>
    <scope>NUCLEOTIDE SEQUENCE [LARGE SCALE GENOMIC DNA]</scope>
    <source>
        <strain evidence="2 3">F 279</strain>
    </source>
</reference>
<dbReference type="Gene3D" id="3.40.30.10">
    <property type="entry name" value="Glutaredoxin"/>
    <property type="match status" value="1"/>
</dbReference>
<gene>
    <name evidence="2" type="ORF">QV03_00130</name>
</gene>
<dbReference type="PROSITE" id="PS50404">
    <property type="entry name" value="GST_NTER"/>
    <property type="match status" value="1"/>
</dbReference>
<dbReference type="PATRIC" id="fig|750.21.peg.386"/>
<dbReference type="GO" id="GO:0016740">
    <property type="term" value="F:transferase activity"/>
    <property type="evidence" value="ECO:0007669"/>
    <property type="project" value="UniProtKB-KW"/>
</dbReference>
<dbReference type="PANTHER" id="PTHR43968">
    <property type="match status" value="1"/>
</dbReference>
<dbReference type="SUPFAM" id="SSF52833">
    <property type="entry name" value="Thioredoxin-like"/>
    <property type="match status" value="1"/>
</dbReference>
<organism evidence="2 3">
    <name type="scientific">Gallibacterium anatis</name>
    <dbReference type="NCBI Taxonomy" id="750"/>
    <lineage>
        <taxon>Bacteria</taxon>
        <taxon>Pseudomonadati</taxon>
        <taxon>Pseudomonadota</taxon>
        <taxon>Gammaproteobacteria</taxon>
        <taxon>Pasteurellales</taxon>
        <taxon>Pasteurellaceae</taxon>
        <taxon>Gallibacterium</taxon>
    </lineage>
</organism>
<dbReference type="CDD" id="cd03049">
    <property type="entry name" value="GST_N_3"/>
    <property type="match status" value="1"/>
</dbReference>
<sequence>MKLWYSLMSPFVRRVMIVLKHHHLLEQTELLPVKLSFDANSPHNKDNPLGRIPALQLNNGEWLFNSFFIAEYLDSIGLQNKLFPQDEHRWKVLSWHYLADGIFENTMPIAAERRLRPENEWWISRHQQIQERNIRSFRYLEERVDEIGTELNIGTISLVCCLDFFLFRQNVVGINIKEIAPKLSAWLEYMNTHYEVLSSTKPVMNK</sequence>
<dbReference type="Pfam" id="PF13409">
    <property type="entry name" value="GST_N_2"/>
    <property type="match status" value="1"/>
</dbReference>
<comment type="caution">
    <text evidence="2">The sequence shown here is derived from an EMBL/GenBank/DDBJ whole genome shotgun (WGS) entry which is preliminary data.</text>
</comment>
<accession>A0A1A7PID7</accession>
<dbReference type="Gene3D" id="1.20.1050.10">
    <property type="match status" value="1"/>
</dbReference>
<feature type="domain" description="GST N-terminal" evidence="1">
    <location>
        <begin position="1"/>
        <end position="81"/>
    </location>
</feature>
<evidence type="ECO:0000313" key="2">
    <source>
        <dbReference type="EMBL" id="OBX01521.1"/>
    </source>
</evidence>
<dbReference type="OrthoDB" id="8634103at2"/>
<dbReference type="GO" id="GO:0005737">
    <property type="term" value="C:cytoplasm"/>
    <property type="evidence" value="ECO:0007669"/>
    <property type="project" value="TreeGrafter"/>
</dbReference>
<dbReference type="PANTHER" id="PTHR43968:SF6">
    <property type="entry name" value="GLUTATHIONE S-TRANSFERASE OMEGA"/>
    <property type="match status" value="1"/>
</dbReference>